<accession>A0A948X3R9</accession>
<dbReference type="Gene3D" id="1.25.40.10">
    <property type="entry name" value="Tetratricopeptide repeat domain"/>
    <property type="match status" value="1"/>
</dbReference>
<gene>
    <name evidence="2" type="ORF">H9928_12640</name>
</gene>
<reference evidence="2" key="1">
    <citation type="journal article" date="2021" name="PeerJ">
        <title>Extensive microbial diversity within the chicken gut microbiome revealed by metagenomics and culture.</title>
        <authorList>
            <person name="Gilroy R."/>
            <person name="Ravi A."/>
            <person name="Getino M."/>
            <person name="Pursley I."/>
            <person name="Horton D.L."/>
            <person name="Alikhan N.F."/>
            <person name="Baker D."/>
            <person name="Gharbi K."/>
            <person name="Hall N."/>
            <person name="Watson M."/>
            <person name="Adriaenssens E.M."/>
            <person name="Foster-Nyarko E."/>
            <person name="Jarju S."/>
            <person name="Secka A."/>
            <person name="Antonio M."/>
            <person name="Oren A."/>
            <person name="Chaudhuri R.R."/>
            <person name="La Ragione R."/>
            <person name="Hildebrand F."/>
            <person name="Pallen M.J."/>
        </authorList>
    </citation>
    <scope>NUCLEOTIDE SEQUENCE</scope>
    <source>
        <strain evidence="2">8470</strain>
    </source>
</reference>
<evidence type="ECO:0008006" key="4">
    <source>
        <dbReference type="Google" id="ProtNLM"/>
    </source>
</evidence>
<comment type="caution">
    <text evidence="2">The sequence shown here is derived from an EMBL/GenBank/DDBJ whole genome shotgun (WGS) entry which is preliminary data.</text>
</comment>
<sequence>MKTYAITIIFAFCASLLAAQNSYSPEALAKNDRAARMSMHPDSLEAALKLLDEAIAIAPSLVNAYGNKAGILESLGRSEEALQTILDAEQYVDKHNPYYYLGKGSILLKNGRNDEASEAYDWSLQMFEGMLKSKPTPELFINYVTNKYFVDGIELSLAEIEKLMPATFSAMEKKQVTDFFEHMGTPARIKEALLAKGK</sequence>
<feature type="signal peptide" evidence="1">
    <location>
        <begin position="1"/>
        <end position="29"/>
    </location>
</feature>
<dbReference type="Pfam" id="PF13181">
    <property type="entry name" value="TPR_8"/>
    <property type="match status" value="2"/>
</dbReference>
<proteinExistence type="predicted"/>
<name>A0A948X3R9_9BACT</name>
<dbReference type="SMART" id="SM00028">
    <property type="entry name" value="TPR"/>
    <property type="match status" value="2"/>
</dbReference>
<dbReference type="Proteomes" id="UP000784286">
    <property type="component" value="Unassembled WGS sequence"/>
</dbReference>
<dbReference type="AlphaFoldDB" id="A0A948X3R9"/>
<dbReference type="InterPro" id="IPR019734">
    <property type="entry name" value="TPR_rpt"/>
</dbReference>
<organism evidence="2 3">
    <name type="scientific">Candidatus Phocaeicola excrementipullorum</name>
    <dbReference type="NCBI Taxonomy" id="2838731"/>
    <lineage>
        <taxon>Bacteria</taxon>
        <taxon>Pseudomonadati</taxon>
        <taxon>Bacteroidota</taxon>
        <taxon>Bacteroidia</taxon>
        <taxon>Bacteroidales</taxon>
        <taxon>Bacteroidaceae</taxon>
        <taxon>Phocaeicola</taxon>
    </lineage>
</organism>
<dbReference type="InterPro" id="IPR011990">
    <property type="entry name" value="TPR-like_helical_dom_sf"/>
</dbReference>
<reference evidence="2" key="2">
    <citation type="submission" date="2021-04" db="EMBL/GenBank/DDBJ databases">
        <authorList>
            <person name="Gilroy R."/>
        </authorList>
    </citation>
    <scope>NUCLEOTIDE SEQUENCE</scope>
    <source>
        <strain evidence="2">8470</strain>
    </source>
</reference>
<evidence type="ECO:0000313" key="2">
    <source>
        <dbReference type="EMBL" id="MBU3857355.1"/>
    </source>
</evidence>
<evidence type="ECO:0000256" key="1">
    <source>
        <dbReference type="SAM" id="SignalP"/>
    </source>
</evidence>
<feature type="chain" id="PRO_5037659964" description="Tetratricopeptide repeat protein" evidence="1">
    <location>
        <begin position="30"/>
        <end position="198"/>
    </location>
</feature>
<dbReference type="EMBL" id="JAHLFJ010000114">
    <property type="protein sequence ID" value="MBU3857355.1"/>
    <property type="molecule type" value="Genomic_DNA"/>
</dbReference>
<protein>
    <recommendedName>
        <fullName evidence="4">Tetratricopeptide repeat protein</fullName>
    </recommendedName>
</protein>
<dbReference type="SUPFAM" id="SSF48452">
    <property type="entry name" value="TPR-like"/>
    <property type="match status" value="1"/>
</dbReference>
<keyword evidence="1" id="KW-0732">Signal</keyword>
<evidence type="ECO:0000313" key="3">
    <source>
        <dbReference type="Proteomes" id="UP000784286"/>
    </source>
</evidence>